<comment type="pathway">
    <text evidence="2 12">Amino-acid biosynthesis; L-lysine biosynthesis via DAP pathway; (S)-tetrahydrodipicolinate from L-aspartate: step 3/4.</text>
</comment>
<comment type="caution">
    <text evidence="12">Was originally thought to be a dihydrodipicolinate synthase (DHDPS), catalyzing the condensation of (S)-aspartate-beta-semialdehyde [(S)-ASA] and pyruvate to dihydrodipicolinate (DHDP). However, it was shown in E.coli that the product of the enzymatic reaction is not dihydrodipicolinate but in fact (4S)-4-hydroxy-2,3,4,5-tetrahydro-(2S)-dipicolinic acid (HTPA), and that the consecutive dehydration reaction leading to DHDP is not spontaneous but catalyzed by DapB.</text>
</comment>
<reference evidence="17" key="1">
    <citation type="submission" date="2016-05" db="EMBL/GenBank/DDBJ databases">
        <title>Paenibacillus oryzae. sp. nov., isolated from the rice root.</title>
        <authorList>
            <person name="Zhang J."/>
            <person name="Zhang X."/>
        </authorList>
    </citation>
    <scope>NUCLEOTIDE SEQUENCE [LARGE SCALE GENOMIC DNA]</scope>
    <source>
        <strain evidence="17">KCTC13222</strain>
    </source>
</reference>
<dbReference type="PANTHER" id="PTHR12128">
    <property type="entry name" value="DIHYDRODIPICOLINATE SYNTHASE"/>
    <property type="match status" value="1"/>
</dbReference>
<evidence type="ECO:0000256" key="3">
    <source>
        <dbReference type="ARBA" id="ARBA00007592"/>
    </source>
</evidence>
<comment type="catalytic activity">
    <reaction evidence="11 12">
        <text>L-aspartate 4-semialdehyde + pyruvate = (2S,4S)-4-hydroxy-2,3,4,5-tetrahydrodipicolinate + H2O + H(+)</text>
        <dbReference type="Rhea" id="RHEA:34171"/>
        <dbReference type="ChEBI" id="CHEBI:15361"/>
        <dbReference type="ChEBI" id="CHEBI:15377"/>
        <dbReference type="ChEBI" id="CHEBI:15378"/>
        <dbReference type="ChEBI" id="CHEBI:67139"/>
        <dbReference type="ChEBI" id="CHEBI:537519"/>
        <dbReference type="EC" id="4.3.3.7"/>
    </reaction>
</comment>
<dbReference type="GO" id="GO:0019877">
    <property type="term" value="P:diaminopimelate biosynthetic process"/>
    <property type="evidence" value="ECO:0007669"/>
    <property type="project" value="UniProtKB-UniRule"/>
</dbReference>
<evidence type="ECO:0000256" key="10">
    <source>
        <dbReference type="ARBA" id="ARBA00023270"/>
    </source>
</evidence>
<dbReference type="RefSeq" id="WP_065853821.1">
    <property type="nucleotide sequence ID" value="NZ_LYPC01000022.1"/>
</dbReference>
<dbReference type="GO" id="GO:0008840">
    <property type="term" value="F:4-hydroxy-tetrahydrodipicolinate synthase activity"/>
    <property type="evidence" value="ECO:0007669"/>
    <property type="project" value="UniProtKB-UniRule"/>
</dbReference>
<dbReference type="Gene3D" id="3.20.20.70">
    <property type="entry name" value="Aldolase class I"/>
    <property type="match status" value="1"/>
</dbReference>
<protein>
    <recommendedName>
        <fullName evidence="4 12">4-hydroxy-tetrahydrodipicolinate synthase</fullName>
        <shortName evidence="12">HTPA synthase</shortName>
        <ecNumber evidence="4 12">4.3.3.7</ecNumber>
    </recommendedName>
</protein>
<keyword evidence="10 12" id="KW-0704">Schiff base</keyword>
<dbReference type="UniPathway" id="UPA00034">
    <property type="reaction ID" value="UER00017"/>
</dbReference>
<dbReference type="SUPFAM" id="SSF51569">
    <property type="entry name" value="Aldolase"/>
    <property type="match status" value="1"/>
</dbReference>
<dbReference type="PIRSF" id="PIRSF001365">
    <property type="entry name" value="DHDPS"/>
    <property type="match status" value="1"/>
</dbReference>
<evidence type="ECO:0000256" key="5">
    <source>
        <dbReference type="ARBA" id="ARBA00022490"/>
    </source>
</evidence>
<organism evidence="16 17">
    <name type="scientific">Paenibacillus pectinilyticus</name>
    <dbReference type="NCBI Taxonomy" id="512399"/>
    <lineage>
        <taxon>Bacteria</taxon>
        <taxon>Bacillati</taxon>
        <taxon>Bacillota</taxon>
        <taxon>Bacilli</taxon>
        <taxon>Bacillales</taxon>
        <taxon>Paenibacillaceae</taxon>
        <taxon>Paenibacillus</taxon>
    </lineage>
</organism>
<keyword evidence="7 12" id="KW-0220">Diaminopimelate biosynthesis</keyword>
<gene>
    <name evidence="12" type="primary">dapA</name>
    <name evidence="16" type="ORF">A8709_19485</name>
</gene>
<evidence type="ECO:0000256" key="14">
    <source>
        <dbReference type="PIRSR" id="PIRSR001365-1"/>
    </source>
</evidence>
<dbReference type="InterPro" id="IPR020624">
    <property type="entry name" value="Schiff_base-form_aldolases_CS"/>
</dbReference>
<keyword evidence="17" id="KW-1185">Reference proteome</keyword>
<dbReference type="HAMAP" id="MF_00418">
    <property type="entry name" value="DapA"/>
    <property type="match status" value="1"/>
</dbReference>
<keyword evidence="5 12" id="KW-0963">Cytoplasm</keyword>
<evidence type="ECO:0000256" key="13">
    <source>
        <dbReference type="PIRNR" id="PIRNR001365"/>
    </source>
</evidence>
<feature type="binding site" evidence="12 15">
    <location>
        <position position="47"/>
    </location>
    <ligand>
        <name>pyruvate</name>
        <dbReference type="ChEBI" id="CHEBI:15361"/>
    </ligand>
</feature>
<sequence>MSFGRVVTAMVTPFDEQLQVKWEQVEPLINYLIEEQHSDSLVICGTTGESPTLSEEEKLKLIDLSVRVAAGRCKIIAGTGSNDTAHTIAFSRKVEQLGVDALLLVAPYYNRPSQEGLYQHFKAIAEAVEAPVMLYNVPGRTGVNLDADTTIRLSQIPNIVATKDCSNTDQMTRILTHAAPNFLVYSGDDSSTLPALAIGCQGIVSVASHVIGKEMQSMIKYYLEGNIQQAAELHRKLHPVFTGIFCAPSPAPIKYALALKGIETGGVRLPLVPVSEQEGQFIQSLFV</sequence>
<comment type="subunit">
    <text evidence="12">Homotetramer; dimer of dimers.</text>
</comment>
<comment type="subcellular location">
    <subcellularLocation>
        <location evidence="12">Cytoplasm</location>
    </subcellularLocation>
</comment>
<evidence type="ECO:0000256" key="4">
    <source>
        <dbReference type="ARBA" id="ARBA00012086"/>
    </source>
</evidence>
<feature type="active site" description="Schiff-base intermediate with substrate" evidence="12 14">
    <location>
        <position position="163"/>
    </location>
</feature>
<dbReference type="STRING" id="512399.A8709_19485"/>
<dbReference type="EC" id="4.3.3.7" evidence="4 12"/>
<dbReference type="GO" id="GO:0009089">
    <property type="term" value="P:lysine biosynthetic process via diaminopimelate"/>
    <property type="evidence" value="ECO:0007669"/>
    <property type="project" value="UniProtKB-UniRule"/>
</dbReference>
<dbReference type="InterPro" id="IPR005263">
    <property type="entry name" value="DapA"/>
</dbReference>
<dbReference type="InterPro" id="IPR002220">
    <property type="entry name" value="DapA-like"/>
</dbReference>
<dbReference type="PROSITE" id="PS00665">
    <property type="entry name" value="DHDPS_1"/>
    <property type="match status" value="1"/>
</dbReference>
<dbReference type="Pfam" id="PF00701">
    <property type="entry name" value="DHDPS"/>
    <property type="match status" value="1"/>
</dbReference>
<evidence type="ECO:0000256" key="1">
    <source>
        <dbReference type="ARBA" id="ARBA00003294"/>
    </source>
</evidence>
<evidence type="ECO:0000256" key="15">
    <source>
        <dbReference type="PIRSR" id="PIRSR001365-2"/>
    </source>
</evidence>
<proteinExistence type="inferred from homology"/>
<evidence type="ECO:0000256" key="11">
    <source>
        <dbReference type="ARBA" id="ARBA00047836"/>
    </source>
</evidence>
<dbReference type="Proteomes" id="UP000093309">
    <property type="component" value="Unassembled WGS sequence"/>
</dbReference>
<comment type="caution">
    <text evidence="16">The sequence shown here is derived from an EMBL/GenBank/DDBJ whole genome shotgun (WGS) entry which is preliminary data.</text>
</comment>
<feature type="site" description="Part of a proton relay during catalysis" evidence="12">
    <location>
        <position position="46"/>
    </location>
</feature>
<evidence type="ECO:0000256" key="7">
    <source>
        <dbReference type="ARBA" id="ARBA00022915"/>
    </source>
</evidence>
<keyword evidence="8 12" id="KW-0457">Lysine biosynthesis</keyword>
<dbReference type="PRINTS" id="PR00146">
    <property type="entry name" value="DHPICSNTHASE"/>
</dbReference>
<dbReference type="SMART" id="SM01130">
    <property type="entry name" value="DHDPS"/>
    <property type="match status" value="1"/>
</dbReference>
<evidence type="ECO:0000256" key="6">
    <source>
        <dbReference type="ARBA" id="ARBA00022605"/>
    </source>
</evidence>
<comment type="similarity">
    <text evidence="3 12 13">Belongs to the DapA family.</text>
</comment>
<evidence type="ECO:0000313" key="16">
    <source>
        <dbReference type="EMBL" id="OCT13763.1"/>
    </source>
</evidence>
<evidence type="ECO:0000256" key="2">
    <source>
        <dbReference type="ARBA" id="ARBA00005120"/>
    </source>
</evidence>
<dbReference type="PANTHER" id="PTHR12128:SF66">
    <property type="entry name" value="4-HYDROXY-2-OXOGLUTARATE ALDOLASE, MITOCHONDRIAL"/>
    <property type="match status" value="1"/>
</dbReference>
<dbReference type="OrthoDB" id="9782828at2"/>
<feature type="binding site" evidence="12 15">
    <location>
        <position position="204"/>
    </location>
    <ligand>
        <name>pyruvate</name>
        <dbReference type="ChEBI" id="CHEBI:15361"/>
    </ligand>
</feature>
<feature type="active site" description="Proton donor/acceptor" evidence="12 14">
    <location>
        <position position="135"/>
    </location>
</feature>
<evidence type="ECO:0000256" key="8">
    <source>
        <dbReference type="ARBA" id="ARBA00023154"/>
    </source>
</evidence>
<evidence type="ECO:0000256" key="9">
    <source>
        <dbReference type="ARBA" id="ARBA00023239"/>
    </source>
</evidence>
<comment type="function">
    <text evidence="1 12">Catalyzes the condensation of (S)-aspartate-beta-semialdehyde [(S)-ASA] and pyruvate to 4-hydroxy-tetrahydrodipicolinate (HTPA).</text>
</comment>
<name>A0A1C1A053_9BACL</name>
<dbReference type="NCBIfam" id="TIGR00674">
    <property type="entry name" value="dapA"/>
    <property type="match status" value="1"/>
</dbReference>
<evidence type="ECO:0000313" key="17">
    <source>
        <dbReference type="Proteomes" id="UP000093309"/>
    </source>
</evidence>
<dbReference type="EMBL" id="LYPC01000022">
    <property type="protein sequence ID" value="OCT13763.1"/>
    <property type="molecule type" value="Genomic_DNA"/>
</dbReference>
<dbReference type="InterPro" id="IPR013785">
    <property type="entry name" value="Aldolase_TIM"/>
</dbReference>
<dbReference type="AlphaFoldDB" id="A0A1C1A053"/>
<evidence type="ECO:0000256" key="12">
    <source>
        <dbReference type="HAMAP-Rule" id="MF_00418"/>
    </source>
</evidence>
<dbReference type="CDD" id="cd00950">
    <property type="entry name" value="DHDPS"/>
    <property type="match status" value="1"/>
</dbReference>
<feature type="site" description="Part of a proton relay during catalysis" evidence="12">
    <location>
        <position position="109"/>
    </location>
</feature>
<accession>A0A1C1A053</accession>
<keyword evidence="9 12" id="KW-0456">Lyase</keyword>
<keyword evidence="6 12" id="KW-0028">Amino-acid biosynthesis</keyword>
<dbReference type="GO" id="GO:0005829">
    <property type="term" value="C:cytosol"/>
    <property type="evidence" value="ECO:0007669"/>
    <property type="project" value="TreeGrafter"/>
</dbReference>